<dbReference type="EMBL" id="JBHUCO010000045">
    <property type="protein sequence ID" value="MFD1522576.1"/>
    <property type="molecule type" value="Genomic_DNA"/>
</dbReference>
<evidence type="ECO:0000313" key="2">
    <source>
        <dbReference type="Proteomes" id="UP001597114"/>
    </source>
</evidence>
<accession>A0ABW4F4W7</accession>
<reference evidence="2" key="1">
    <citation type="journal article" date="2019" name="Int. J. Syst. Evol. Microbiol.">
        <title>The Global Catalogue of Microorganisms (GCM) 10K type strain sequencing project: providing services to taxonomists for standard genome sequencing and annotation.</title>
        <authorList>
            <consortium name="The Broad Institute Genomics Platform"/>
            <consortium name="The Broad Institute Genome Sequencing Center for Infectious Disease"/>
            <person name="Wu L."/>
            <person name="Ma J."/>
        </authorList>
    </citation>
    <scope>NUCLEOTIDE SEQUENCE [LARGE SCALE GENOMIC DNA]</scope>
    <source>
        <strain evidence="2">CCM 7043</strain>
    </source>
</reference>
<protein>
    <submittedName>
        <fullName evidence="1">Uncharacterized protein</fullName>
    </submittedName>
</protein>
<gene>
    <name evidence="1" type="ORF">ACFSJD_34130</name>
</gene>
<proteinExistence type="predicted"/>
<dbReference type="RefSeq" id="WP_344723926.1">
    <property type="nucleotide sequence ID" value="NZ_BAAAUS010000023.1"/>
</dbReference>
<evidence type="ECO:0000313" key="1">
    <source>
        <dbReference type="EMBL" id="MFD1522576.1"/>
    </source>
</evidence>
<name>A0ABW4F4W7_9PSEU</name>
<dbReference type="Proteomes" id="UP001597114">
    <property type="component" value="Unassembled WGS sequence"/>
</dbReference>
<keyword evidence="2" id="KW-1185">Reference proteome</keyword>
<comment type="caution">
    <text evidence="1">The sequence shown here is derived from an EMBL/GenBank/DDBJ whole genome shotgun (WGS) entry which is preliminary data.</text>
</comment>
<sequence>MYHADSTRTPGSSGRILARWAMVAVLACVAVAGCASGGAPPPAAPPATTPATAAPPATYSASLCAAAAQFQTAANAIVQLDATKVGTEGVKAALQNLGSAGRNLANEAKEQFGPQVDNLNQAIETLQVTTSGLSDQNSVSAKLGALTASVSGVEQAAKPIMDSIRTGCPSVPPVETPTAS</sequence>
<organism evidence="1 2">
    <name type="scientific">Pseudonocardia yunnanensis</name>
    <dbReference type="NCBI Taxonomy" id="58107"/>
    <lineage>
        <taxon>Bacteria</taxon>
        <taxon>Bacillati</taxon>
        <taxon>Actinomycetota</taxon>
        <taxon>Actinomycetes</taxon>
        <taxon>Pseudonocardiales</taxon>
        <taxon>Pseudonocardiaceae</taxon>
        <taxon>Pseudonocardia</taxon>
    </lineage>
</organism>